<dbReference type="AlphaFoldDB" id="A0A2P2QE86"/>
<dbReference type="EMBL" id="GGEC01084814">
    <property type="protein sequence ID" value="MBX65298.1"/>
    <property type="molecule type" value="Transcribed_RNA"/>
</dbReference>
<organism evidence="1">
    <name type="scientific">Rhizophora mucronata</name>
    <name type="common">Asiatic mangrove</name>
    <dbReference type="NCBI Taxonomy" id="61149"/>
    <lineage>
        <taxon>Eukaryota</taxon>
        <taxon>Viridiplantae</taxon>
        <taxon>Streptophyta</taxon>
        <taxon>Embryophyta</taxon>
        <taxon>Tracheophyta</taxon>
        <taxon>Spermatophyta</taxon>
        <taxon>Magnoliopsida</taxon>
        <taxon>eudicotyledons</taxon>
        <taxon>Gunneridae</taxon>
        <taxon>Pentapetalae</taxon>
        <taxon>rosids</taxon>
        <taxon>fabids</taxon>
        <taxon>Malpighiales</taxon>
        <taxon>Rhizophoraceae</taxon>
        <taxon>Rhizophora</taxon>
    </lineage>
</organism>
<evidence type="ECO:0000313" key="1">
    <source>
        <dbReference type="EMBL" id="MBX65298.1"/>
    </source>
</evidence>
<accession>A0A2P2QE86</accession>
<name>A0A2P2QE86_RHIMU</name>
<reference evidence="1" key="1">
    <citation type="submission" date="2018-02" db="EMBL/GenBank/DDBJ databases">
        <title>Rhizophora mucronata_Transcriptome.</title>
        <authorList>
            <person name="Meera S.P."/>
            <person name="Sreeshan A."/>
            <person name="Augustine A."/>
        </authorList>
    </citation>
    <scope>NUCLEOTIDE SEQUENCE</scope>
    <source>
        <tissue evidence="1">Leaf</tissue>
    </source>
</reference>
<protein>
    <submittedName>
        <fullName evidence="1">Uncharacterized protein</fullName>
    </submittedName>
</protein>
<sequence length="50" mass="5623">MDVDQSHILTIQINCTNTIKHARNSFKSPEISQICNIGAFCRKTANPYSL</sequence>
<proteinExistence type="predicted"/>